<dbReference type="PATRIC" id="fig|540747.5.peg.1855"/>
<comment type="pathway">
    <text evidence="5">Amine and polyamine biosynthesis; putrescine biosynthesis via L-ornithine pathway; putrescine from L-ornithine: step 1/1.</text>
</comment>
<name>A0A0T5P430_9RHOB</name>
<dbReference type="RefSeq" id="WP_057819029.1">
    <property type="nucleotide sequence ID" value="NZ_CP031598.1"/>
</dbReference>
<evidence type="ECO:0000256" key="1">
    <source>
        <dbReference type="ARBA" id="ARBA00001933"/>
    </source>
</evidence>
<evidence type="ECO:0000256" key="5">
    <source>
        <dbReference type="ARBA" id="ARBA00034115"/>
    </source>
</evidence>
<dbReference type="InterPro" id="IPR002433">
    <property type="entry name" value="Orn_de-COase"/>
</dbReference>
<dbReference type="EMBL" id="LAXI01000017">
    <property type="protein sequence ID" value="KRS15941.1"/>
    <property type="molecule type" value="Genomic_DNA"/>
</dbReference>
<evidence type="ECO:0000313" key="11">
    <source>
        <dbReference type="EMBL" id="QEW27940.1"/>
    </source>
</evidence>
<dbReference type="GO" id="GO:0004586">
    <property type="term" value="F:ornithine decarboxylase activity"/>
    <property type="evidence" value="ECO:0007669"/>
    <property type="project" value="UniProtKB-EC"/>
</dbReference>
<organism evidence="10 12">
    <name type="scientific">Roseovarius indicus</name>
    <dbReference type="NCBI Taxonomy" id="540747"/>
    <lineage>
        <taxon>Bacteria</taxon>
        <taxon>Pseudomonadati</taxon>
        <taxon>Pseudomonadota</taxon>
        <taxon>Alphaproteobacteria</taxon>
        <taxon>Rhodobacterales</taxon>
        <taxon>Roseobacteraceae</taxon>
        <taxon>Roseovarius</taxon>
    </lineage>
</organism>
<evidence type="ECO:0000256" key="4">
    <source>
        <dbReference type="ARBA" id="ARBA00023239"/>
    </source>
</evidence>
<dbReference type="Proteomes" id="UP000051401">
    <property type="component" value="Unassembled WGS sequence"/>
</dbReference>
<keyword evidence="12" id="KW-1185">Reference proteome</keyword>
<dbReference type="EMBL" id="CP031598">
    <property type="protein sequence ID" value="QEW27940.1"/>
    <property type="molecule type" value="Genomic_DNA"/>
</dbReference>
<dbReference type="CDD" id="cd00622">
    <property type="entry name" value="PLPDE_III_ODC"/>
    <property type="match status" value="1"/>
</dbReference>
<evidence type="ECO:0000313" key="10">
    <source>
        <dbReference type="EMBL" id="KRS15941.1"/>
    </source>
</evidence>
<feature type="modified residue" description="N6-(pyridoxal phosphate)lysine" evidence="8">
    <location>
        <position position="51"/>
    </location>
</feature>
<dbReference type="InterPro" id="IPR022653">
    <property type="entry name" value="De-COase2_pyr-phos_BS"/>
</dbReference>
<comment type="catalytic activity">
    <reaction evidence="7">
        <text>L-ornithine + H(+) = putrescine + CO2</text>
        <dbReference type="Rhea" id="RHEA:22964"/>
        <dbReference type="ChEBI" id="CHEBI:15378"/>
        <dbReference type="ChEBI" id="CHEBI:16526"/>
        <dbReference type="ChEBI" id="CHEBI:46911"/>
        <dbReference type="ChEBI" id="CHEBI:326268"/>
        <dbReference type="EC" id="4.1.1.17"/>
    </reaction>
</comment>
<feature type="active site" description="Proton donor" evidence="8">
    <location>
        <position position="323"/>
    </location>
</feature>
<dbReference type="InterPro" id="IPR009006">
    <property type="entry name" value="Ala_racemase/Decarboxylase_C"/>
</dbReference>
<dbReference type="InterPro" id="IPR000183">
    <property type="entry name" value="Orn/DAP/Arg_de-COase"/>
</dbReference>
<dbReference type="GO" id="GO:0005737">
    <property type="term" value="C:cytoplasm"/>
    <property type="evidence" value="ECO:0007669"/>
    <property type="project" value="TreeGrafter"/>
</dbReference>
<evidence type="ECO:0000313" key="12">
    <source>
        <dbReference type="Proteomes" id="UP000051401"/>
    </source>
</evidence>
<dbReference type="KEGG" id="rid:RIdsm_03763"/>
<evidence type="ECO:0000256" key="6">
    <source>
        <dbReference type="ARBA" id="ARBA00034138"/>
    </source>
</evidence>
<dbReference type="Proteomes" id="UP000325785">
    <property type="component" value="Chromosome"/>
</dbReference>
<dbReference type="OrthoDB" id="9802147at2"/>
<gene>
    <name evidence="11" type="primary">ldc</name>
    <name evidence="11" type="ORF">RIdsm_03763</name>
    <name evidence="10" type="ORF">XM52_20475</name>
</gene>
<sequence length="376" mass="39567">MRDTPTWADPASHIARHTPDMAQFYFSPAILQATARRFRDGFPGLVTYAVKANAGEEVLANLVASGMRAFDVASPREMYAVRALCPDAVLHYNNPVRSREEVAVARAVGVASCSVDCFGELAKLDPLPRETEVAVRLALPVSGAAYDFGEKFGAGPEKAAALLREVAAMGFVPAMTFHPGTQCADPAAWGAYIEAAADVSKTAGVRIRRLNVGGGFASHRDGVAPDLEAIFDHVAVVTRRAFGEDAPALVCEPGRAMVAEAFTLATRVKALRGCGAVFLNDGIYGGLFEARDIGMGDRIRVIGPDGAARGGEAVSRVVYGPTCDSLDRLPAPVALPGDMAEGDYVLFDGMGAYSRAIATRFNGYGPGEAVTVARLG</sequence>
<evidence type="ECO:0000256" key="2">
    <source>
        <dbReference type="ARBA" id="ARBA00008872"/>
    </source>
</evidence>
<proteinExistence type="inferred from homology"/>
<evidence type="ECO:0000313" key="13">
    <source>
        <dbReference type="Proteomes" id="UP000325785"/>
    </source>
</evidence>
<reference evidence="11 13" key="2">
    <citation type="submission" date="2018-08" db="EMBL/GenBank/DDBJ databases">
        <title>Genetic Globetrotter - A new plasmid hitch-hiking vast phylogenetic and geographic distances.</title>
        <authorList>
            <person name="Vollmers J."/>
            <person name="Petersen J."/>
        </authorList>
    </citation>
    <scope>NUCLEOTIDE SEQUENCE [LARGE SCALE GENOMIC DNA]</scope>
    <source>
        <strain evidence="11 13">DSM 26383</strain>
    </source>
</reference>
<dbReference type="EC" id="4.1.1.17" evidence="6"/>
<reference evidence="10 12" key="1">
    <citation type="submission" date="2015-04" db="EMBL/GenBank/DDBJ databases">
        <title>The draft genome sequence of Roseovarius indicus B108T.</title>
        <authorList>
            <person name="Li G."/>
            <person name="Lai Q."/>
            <person name="Shao Z."/>
            <person name="Yan P."/>
        </authorList>
    </citation>
    <scope>NUCLEOTIDE SEQUENCE [LARGE SCALE GENOMIC DNA]</scope>
    <source>
        <strain evidence="10 12">B108</strain>
    </source>
</reference>
<dbReference type="SUPFAM" id="SSF51419">
    <property type="entry name" value="PLP-binding barrel"/>
    <property type="match status" value="1"/>
</dbReference>
<keyword evidence="3 8" id="KW-0663">Pyridoxal phosphate</keyword>
<keyword evidence="4 11" id="KW-0456">Lyase</keyword>
<accession>A0A0T5P430</accession>
<dbReference type="Pfam" id="PF02784">
    <property type="entry name" value="Orn_Arg_deC_N"/>
    <property type="match status" value="1"/>
</dbReference>
<comment type="similarity">
    <text evidence="2">Belongs to the Orn/Lys/Arg decarboxylase class-II family.</text>
</comment>
<dbReference type="PANTHER" id="PTHR11482:SF6">
    <property type="entry name" value="ORNITHINE DECARBOXYLASE 1-RELATED"/>
    <property type="match status" value="1"/>
</dbReference>
<feature type="domain" description="Orn/DAP/Arg decarboxylase 2 N-terminal" evidence="9">
    <location>
        <begin position="33"/>
        <end position="259"/>
    </location>
</feature>
<protein>
    <recommendedName>
        <fullName evidence="6">ornithine decarboxylase</fullName>
        <ecNumber evidence="6">4.1.1.17</ecNumber>
    </recommendedName>
</protein>
<dbReference type="PRINTS" id="PR01179">
    <property type="entry name" value="ODADCRBXLASE"/>
</dbReference>
<dbReference type="STRING" id="540747.SAMN04488031_11313"/>
<dbReference type="Gene3D" id="3.20.20.10">
    <property type="entry name" value="Alanine racemase"/>
    <property type="match status" value="1"/>
</dbReference>
<dbReference type="Gene3D" id="2.40.37.10">
    <property type="entry name" value="Lyase, Ornithine Decarboxylase, Chain A, domain 1"/>
    <property type="match status" value="1"/>
</dbReference>
<comment type="cofactor">
    <cofactor evidence="1 8">
        <name>pyridoxal 5'-phosphate</name>
        <dbReference type="ChEBI" id="CHEBI:597326"/>
    </cofactor>
</comment>
<evidence type="ECO:0000256" key="3">
    <source>
        <dbReference type="ARBA" id="ARBA00022898"/>
    </source>
</evidence>
<evidence type="ECO:0000256" key="8">
    <source>
        <dbReference type="PIRSR" id="PIRSR600183-50"/>
    </source>
</evidence>
<evidence type="ECO:0000256" key="7">
    <source>
        <dbReference type="ARBA" id="ARBA00049127"/>
    </source>
</evidence>
<dbReference type="GO" id="GO:0033387">
    <property type="term" value="P:putrescine biosynthetic process from arginine, via ornithine"/>
    <property type="evidence" value="ECO:0007669"/>
    <property type="project" value="TreeGrafter"/>
</dbReference>
<dbReference type="InterPro" id="IPR029066">
    <property type="entry name" value="PLP-binding_barrel"/>
</dbReference>
<dbReference type="AlphaFoldDB" id="A0A0T5P430"/>
<dbReference type="PROSITE" id="PS00878">
    <property type="entry name" value="ODR_DC_2_1"/>
    <property type="match status" value="1"/>
</dbReference>
<dbReference type="SUPFAM" id="SSF50621">
    <property type="entry name" value="Alanine racemase C-terminal domain-like"/>
    <property type="match status" value="1"/>
</dbReference>
<dbReference type="InterPro" id="IPR022644">
    <property type="entry name" value="De-COase2_N"/>
</dbReference>
<evidence type="ECO:0000259" key="9">
    <source>
        <dbReference type="Pfam" id="PF02784"/>
    </source>
</evidence>
<dbReference type="PANTHER" id="PTHR11482">
    <property type="entry name" value="ARGININE/DIAMINOPIMELATE/ORNITHINE DECARBOXYLASE"/>
    <property type="match status" value="1"/>
</dbReference>
<dbReference type="PRINTS" id="PR01182">
    <property type="entry name" value="ORNDCRBXLASE"/>
</dbReference>